<comment type="subcellular location">
    <subcellularLocation>
        <location evidence="1">Membrane</location>
        <topology evidence="1">Multi-pass membrane protein</topology>
    </subcellularLocation>
</comment>
<dbReference type="Gene3D" id="3.40.50.300">
    <property type="entry name" value="P-loop containing nucleotide triphosphate hydrolases"/>
    <property type="match status" value="1"/>
</dbReference>
<keyword evidence="7 8" id="KW-0472">Membrane</keyword>
<feature type="domain" description="ABC transporter" evidence="10">
    <location>
        <begin position="147"/>
        <end position="388"/>
    </location>
</feature>
<organism evidence="11 12">
    <name type="scientific">Phaeodactylum tricornutum (strain CCAP 1055/1)</name>
    <dbReference type="NCBI Taxonomy" id="556484"/>
    <lineage>
        <taxon>Eukaryota</taxon>
        <taxon>Sar</taxon>
        <taxon>Stramenopiles</taxon>
        <taxon>Ochrophyta</taxon>
        <taxon>Bacillariophyta</taxon>
        <taxon>Bacillariophyceae</taxon>
        <taxon>Bacillariophycidae</taxon>
        <taxon>Naviculales</taxon>
        <taxon>Phaeodactylaceae</taxon>
        <taxon>Phaeodactylum</taxon>
    </lineage>
</organism>
<dbReference type="InParanoid" id="B7GBP5"/>
<dbReference type="HOGENOM" id="CLU_000604_57_9_1"/>
<dbReference type="GeneID" id="7198419"/>
<evidence type="ECO:0000256" key="3">
    <source>
        <dbReference type="ARBA" id="ARBA00022692"/>
    </source>
</evidence>
<proteinExistence type="predicted"/>
<dbReference type="InterPro" id="IPR003439">
    <property type="entry name" value="ABC_transporter-like_ATP-bd"/>
</dbReference>
<dbReference type="OrthoDB" id="66620at2759"/>
<feature type="transmembrane region" description="Helical" evidence="8">
    <location>
        <begin position="92"/>
        <end position="110"/>
    </location>
</feature>
<reference evidence="11 12" key="1">
    <citation type="journal article" date="2008" name="Nature">
        <title>The Phaeodactylum genome reveals the evolutionary history of diatom genomes.</title>
        <authorList>
            <person name="Bowler C."/>
            <person name="Allen A.E."/>
            <person name="Badger J.H."/>
            <person name="Grimwood J."/>
            <person name="Jabbari K."/>
            <person name="Kuo A."/>
            <person name="Maheswari U."/>
            <person name="Martens C."/>
            <person name="Maumus F."/>
            <person name="Otillar R.P."/>
            <person name="Rayko E."/>
            <person name="Salamov A."/>
            <person name="Vandepoele K."/>
            <person name="Beszteri B."/>
            <person name="Gruber A."/>
            <person name="Heijde M."/>
            <person name="Katinka M."/>
            <person name="Mock T."/>
            <person name="Valentin K."/>
            <person name="Verret F."/>
            <person name="Berges J.A."/>
            <person name="Brownlee C."/>
            <person name="Cadoret J.P."/>
            <person name="Chiovitti A."/>
            <person name="Choi C.J."/>
            <person name="Coesel S."/>
            <person name="De Martino A."/>
            <person name="Detter J.C."/>
            <person name="Durkin C."/>
            <person name="Falciatore A."/>
            <person name="Fournet J."/>
            <person name="Haruta M."/>
            <person name="Huysman M.J."/>
            <person name="Jenkins B.D."/>
            <person name="Jiroutova K."/>
            <person name="Jorgensen R.E."/>
            <person name="Joubert Y."/>
            <person name="Kaplan A."/>
            <person name="Kroger N."/>
            <person name="Kroth P.G."/>
            <person name="La Roche J."/>
            <person name="Lindquist E."/>
            <person name="Lommer M."/>
            <person name="Martin-Jezequel V."/>
            <person name="Lopez P.J."/>
            <person name="Lucas S."/>
            <person name="Mangogna M."/>
            <person name="McGinnis K."/>
            <person name="Medlin L.K."/>
            <person name="Montsant A."/>
            <person name="Oudot-Le Secq M.P."/>
            <person name="Napoli C."/>
            <person name="Obornik M."/>
            <person name="Parker M.S."/>
            <person name="Petit J.L."/>
            <person name="Porcel B.M."/>
            <person name="Poulsen N."/>
            <person name="Robison M."/>
            <person name="Rychlewski L."/>
            <person name="Rynearson T.A."/>
            <person name="Schmutz J."/>
            <person name="Shapiro H."/>
            <person name="Siaut M."/>
            <person name="Stanley M."/>
            <person name="Sussman M.R."/>
            <person name="Taylor A.R."/>
            <person name="Vardi A."/>
            <person name="von Dassow P."/>
            <person name="Vyverman W."/>
            <person name="Willis A."/>
            <person name="Wyrwicz L.S."/>
            <person name="Rokhsar D.S."/>
            <person name="Weissenbach J."/>
            <person name="Armbrust E.V."/>
            <person name="Green B.R."/>
            <person name="Van de Peer Y."/>
            <person name="Grigoriev I.V."/>
        </authorList>
    </citation>
    <scope>NUCLEOTIDE SEQUENCE [LARGE SCALE GENOMIC DNA]</scope>
    <source>
        <strain evidence="11 12">CCAP 1055/1</strain>
    </source>
</reference>
<evidence type="ECO:0000256" key="6">
    <source>
        <dbReference type="ARBA" id="ARBA00022989"/>
    </source>
</evidence>
<reference evidence="12" key="2">
    <citation type="submission" date="2008-08" db="EMBL/GenBank/DDBJ databases">
        <authorList>
            <consortium name="Diatom Consortium"/>
            <person name="Grigoriev I."/>
            <person name="Grimwood J."/>
            <person name="Kuo A."/>
            <person name="Otillar R.P."/>
            <person name="Salamov A."/>
            <person name="Detter J.C."/>
            <person name="Lindquist E."/>
            <person name="Shapiro H."/>
            <person name="Lucas S."/>
            <person name="Glavina del Rio T."/>
            <person name="Pitluck S."/>
            <person name="Rokhsar D."/>
            <person name="Bowler C."/>
        </authorList>
    </citation>
    <scope>GENOME REANNOTATION</scope>
    <source>
        <strain evidence="12">CCAP 1055/1</strain>
    </source>
</reference>
<name>B7GBP5_PHATC</name>
<dbReference type="InterPro" id="IPR027417">
    <property type="entry name" value="P-loop_NTPase"/>
</dbReference>
<evidence type="ECO:0000256" key="4">
    <source>
        <dbReference type="ARBA" id="ARBA00022741"/>
    </source>
</evidence>
<feature type="chain" id="PRO_5002853192" description="ABC transporter domain-containing protein" evidence="9">
    <location>
        <begin position="38"/>
        <end position="741"/>
    </location>
</feature>
<evidence type="ECO:0000313" key="12">
    <source>
        <dbReference type="Proteomes" id="UP000000759"/>
    </source>
</evidence>
<dbReference type="SUPFAM" id="SSF52540">
    <property type="entry name" value="P-loop containing nucleoside triphosphate hydrolases"/>
    <property type="match status" value="1"/>
</dbReference>
<keyword evidence="4" id="KW-0547">Nucleotide-binding</keyword>
<dbReference type="InterPro" id="IPR050352">
    <property type="entry name" value="ABCG_transporters"/>
</dbReference>
<feature type="transmembrane region" description="Helical" evidence="8">
    <location>
        <begin position="561"/>
        <end position="579"/>
    </location>
</feature>
<dbReference type="PANTHER" id="PTHR48041">
    <property type="entry name" value="ABC TRANSPORTER G FAMILY MEMBER 28"/>
    <property type="match status" value="1"/>
</dbReference>
<evidence type="ECO:0000256" key="9">
    <source>
        <dbReference type="SAM" id="SignalP"/>
    </source>
</evidence>
<evidence type="ECO:0000256" key="7">
    <source>
        <dbReference type="ARBA" id="ARBA00023136"/>
    </source>
</evidence>
<evidence type="ECO:0000256" key="1">
    <source>
        <dbReference type="ARBA" id="ARBA00004141"/>
    </source>
</evidence>
<evidence type="ECO:0000256" key="2">
    <source>
        <dbReference type="ARBA" id="ARBA00022448"/>
    </source>
</evidence>
<feature type="transmembrane region" description="Helical" evidence="8">
    <location>
        <begin position="591"/>
        <end position="612"/>
    </location>
</feature>
<feature type="transmembrane region" description="Helical" evidence="8">
    <location>
        <begin position="618"/>
        <end position="635"/>
    </location>
</feature>
<dbReference type="GO" id="GO:0140359">
    <property type="term" value="F:ABC-type transporter activity"/>
    <property type="evidence" value="ECO:0007669"/>
    <property type="project" value="InterPro"/>
</dbReference>
<keyword evidence="9" id="KW-0732">Signal</keyword>
<dbReference type="InterPro" id="IPR013525">
    <property type="entry name" value="ABC2_TM"/>
</dbReference>
<evidence type="ECO:0000256" key="8">
    <source>
        <dbReference type="SAM" id="Phobius"/>
    </source>
</evidence>
<feature type="signal peptide" evidence="9">
    <location>
        <begin position="1"/>
        <end position="37"/>
    </location>
</feature>
<protein>
    <recommendedName>
        <fullName evidence="10">ABC transporter domain-containing protein</fullName>
    </recommendedName>
</protein>
<gene>
    <name evidence="11" type="ORF">PHATRDRAFT_49726</name>
</gene>
<accession>B7GBP5</accession>
<feature type="transmembrane region" description="Helical" evidence="8">
    <location>
        <begin position="509"/>
        <end position="528"/>
    </location>
</feature>
<dbReference type="PROSITE" id="PS50893">
    <property type="entry name" value="ABC_TRANSPORTER_2"/>
    <property type="match status" value="1"/>
</dbReference>
<dbReference type="InterPro" id="IPR003593">
    <property type="entry name" value="AAA+_ATPase"/>
</dbReference>
<dbReference type="InterPro" id="IPR017871">
    <property type="entry name" value="ABC_transporter-like_CS"/>
</dbReference>
<evidence type="ECO:0000256" key="5">
    <source>
        <dbReference type="ARBA" id="ARBA00022840"/>
    </source>
</evidence>
<dbReference type="EMBL" id="CM000626">
    <property type="protein sequence ID" value="EEC43882.1"/>
    <property type="molecule type" value="Genomic_DNA"/>
</dbReference>
<dbReference type="GO" id="GO:0016020">
    <property type="term" value="C:membrane"/>
    <property type="evidence" value="ECO:0007669"/>
    <property type="project" value="UniProtKB-SubCell"/>
</dbReference>
<dbReference type="Pfam" id="PF01061">
    <property type="entry name" value="ABC2_membrane"/>
    <property type="match status" value="1"/>
</dbReference>
<dbReference type="PROSITE" id="PS00211">
    <property type="entry name" value="ABC_TRANSPORTER_1"/>
    <property type="match status" value="1"/>
</dbReference>
<keyword evidence="6 8" id="KW-1133">Transmembrane helix</keyword>
<dbReference type="Proteomes" id="UP000000759">
    <property type="component" value="Chromosome 24"/>
</dbReference>
<dbReference type="GO" id="GO:0016887">
    <property type="term" value="F:ATP hydrolysis activity"/>
    <property type="evidence" value="ECO:0007669"/>
    <property type="project" value="InterPro"/>
</dbReference>
<dbReference type="AlphaFoldDB" id="B7GBP5"/>
<dbReference type="PANTHER" id="PTHR48041:SF41">
    <property type="entry name" value="ABC TRANSPORTER G FAMILY"/>
    <property type="match status" value="1"/>
</dbReference>
<dbReference type="RefSeq" id="XP_002184483.1">
    <property type="nucleotide sequence ID" value="XM_002184447.1"/>
</dbReference>
<dbReference type="GO" id="GO:0005524">
    <property type="term" value="F:ATP binding"/>
    <property type="evidence" value="ECO:0007669"/>
    <property type="project" value="UniProtKB-KW"/>
</dbReference>
<keyword evidence="2" id="KW-0813">Transport</keyword>
<keyword evidence="3 8" id="KW-0812">Transmembrane</keyword>
<evidence type="ECO:0000259" key="10">
    <source>
        <dbReference type="PROSITE" id="PS50893"/>
    </source>
</evidence>
<dbReference type="SMART" id="SM00382">
    <property type="entry name" value="AAA"/>
    <property type="match status" value="1"/>
</dbReference>
<dbReference type="KEGG" id="pti:PHATRDRAFT_49726"/>
<evidence type="ECO:0000313" key="11">
    <source>
        <dbReference type="EMBL" id="EEC43882.1"/>
    </source>
</evidence>
<keyword evidence="12" id="KW-1185">Reference proteome</keyword>
<keyword evidence="5" id="KW-0067">ATP-binding</keyword>
<sequence>MSLQPRRQRRRGCRQISLLCLYTLLIAIGLLAHSVHGQRAAVNLSQKIQNRFAKSAGRGNIVEDKSSIGKTSRWFHVAGLWEPEIPVNSPNLIATVVLAAMILAALVVYLPQPTKKDLRVGVRDDELKIEGGNVVDTEPIDLAFEGLTLELETKSGEVRTILDGVRGRAQPGRMLAVMGPSGAGKSTLIHALVGRVKDNTKLSLYGRRYINGEPVSGDSLLPAAFIEQDVNFFPHMTVRETLHFRVELKLGSLLSKHARDKMVDGLMDQLGLTKAADTVVGDAKVRGISGGERKRLSIAVEMISSPSVIVLDEPTSGLDSTAATSLVQTLRDLADSGKTVIAVIHQPSQHVFAKFDDLLLVSEGKLMYYGELHGVRSYMESYGHPATAEMGTAEHILDCISRLPIEEETKDEMNSRMERLIYKANSNPLDLGKMATDDNGTTEFTMVSRGGPKAGIITQFRTLFKRSFREVIRGKTTLILKTVQQISLGVIYGGIYSLGTNQASIQDRFGLLSLIAIGSANMAVASTIRSFPREKAIVSNEIASKMYRTLPYFIGKALSELPLVAVFNGIFGTIVYHLTGLSRMKGKFRRFLGLLTTHGLASEAVGLVIGAVSPSSDVALAIFPAVLVLNIIFDGKNISEENTPRLLRWIPKIGLIRWGFEGLCVNEFDQLTFDTKGPRRGPVAKFGSEALDRFGLGTNTLGDIVKAQLSITVVSWALSYIGLTLTGQKYLKMQSFKSDSD</sequence>
<dbReference type="Pfam" id="PF00005">
    <property type="entry name" value="ABC_tran"/>
    <property type="match status" value="1"/>
</dbReference>
<dbReference type="eggNOG" id="KOG0061">
    <property type="taxonomic scope" value="Eukaryota"/>
</dbReference>
<dbReference type="PaxDb" id="2850-Phatr49726"/>